<proteinExistence type="inferred from homology"/>
<evidence type="ECO:0000259" key="10">
    <source>
        <dbReference type="Pfam" id="PF00999"/>
    </source>
</evidence>
<feature type="transmembrane region" description="Helical" evidence="9">
    <location>
        <begin position="20"/>
        <end position="40"/>
    </location>
</feature>
<dbReference type="InterPro" id="IPR006153">
    <property type="entry name" value="Cation/H_exchanger_TM"/>
</dbReference>
<reference evidence="11 12" key="1">
    <citation type="submission" date="2013-02" db="EMBL/GenBank/DDBJ databases">
        <title>The complete genome sequence of Corynebacterium vitaeruminis DSM 20294.</title>
        <authorList>
            <person name="Ruckert C."/>
            <person name="Albersmeier A."/>
            <person name="Kalinowski J."/>
        </authorList>
    </citation>
    <scope>NUCLEOTIDE SEQUENCE [LARGE SCALE GENOMIC DNA]</scope>
    <source>
        <strain evidence="12">ATCC 10234</strain>
    </source>
</reference>
<keyword evidence="12" id="KW-1185">Reference proteome</keyword>
<dbReference type="GO" id="GO:0016020">
    <property type="term" value="C:membrane"/>
    <property type="evidence" value="ECO:0007669"/>
    <property type="project" value="UniProtKB-SubCell"/>
</dbReference>
<dbReference type="Pfam" id="PF00999">
    <property type="entry name" value="Na_H_Exchanger"/>
    <property type="match status" value="1"/>
</dbReference>
<sequence length="429" mass="45007">MPSSSDSVQVLAAATTDADLLASFAWIMCAALISPIISYATGKRIPAVVLLIAFGVLIGPHALGLATQEGGVALVKELGLGMLFLLAGYEIDPDTLRGRQGRLGVSTWLICMVLSFVGAFALLGFEDTPTAIVLAIAVTSTAVGTLMPIMKQQGMLETKVGTSLMIHGAIGEIAPILAMALLLSTRATWLTAAVLLAFAVIALVVAVLPKTVRYLVPWMGKAMIDGAGSTNQTILRMVLTMLSILMAVAAVFELDVVLGAFAAGFILRQLIPVKYRTAMEQRLDVVGYGLLIPVFFVCSGMGINPASVSEHPWLLVLLVPLIYVTRGLPIFLREQLMDTGSGLGDWRERAQLSLYSATALPIIVAVTEVATTSKILSSDYASVLVAAGAATVLLFPLLASLLKPAAAVSTAKAVDEQEPEAQSPATSES</sequence>
<dbReference type="HOGENOM" id="CLU_005126_0_0_11"/>
<keyword evidence="3" id="KW-0813">Transport</keyword>
<feature type="transmembrane region" description="Helical" evidence="9">
    <location>
        <begin position="162"/>
        <end position="183"/>
    </location>
</feature>
<feature type="transmembrane region" description="Helical" evidence="9">
    <location>
        <begin position="47"/>
        <end position="66"/>
    </location>
</feature>
<feature type="transmembrane region" description="Helical" evidence="9">
    <location>
        <begin position="189"/>
        <end position="212"/>
    </location>
</feature>
<dbReference type="PANTHER" id="PTHR43562">
    <property type="entry name" value="NAPA-TYPE SODIUM/HYDROGEN ANTIPORTER"/>
    <property type="match status" value="1"/>
</dbReference>
<dbReference type="PATRIC" id="fig|1224164.3.peg.839"/>
<dbReference type="EMBL" id="CP004353">
    <property type="protein sequence ID" value="AHI22233.1"/>
    <property type="molecule type" value="Genomic_DNA"/>
</dbReference>
<dbReference type="GO" id="GO:1902600">
    <property type="term" value="P:proton transmembrane transport"/>
    <property type="evidence" value="ECO:0007669"/>
    <property type="project" value="InterPro"/>
</dbReference>
<evidence type="ECO:0000256" key="6">
    <source>
        <dbReference type="ARBA" id="ARBA00022989"/>
    </source>
</evidence>
<comment type="subcellular location">
    <subcellularLocation>
        <location evidence="1">Membrane</location>
        <topology evidence="1">Multi-pass membrane protein</topology>
    </subcellularLocation>
</comment>
<feature type="transmembrane region" description="Helical" evidence="9">
    <location>
        <begin position="383"/>
        <end position="402"/>
    </location>
</feature>
<keyword evidence="4" id="KW-0050">Antiport</keyword>
<accession>W5Y6U0</accession>
<feature type="transmembrane region" description="Helical" evidence="9">
    <location>
        <begin position="285"/>
        <end position="307"/>
    </location>
</feature>
<dbReference type="KEGG" id="cvt:B843_04220"/>
<protein>
    <submittedName>
        <fullName evidence="11">Na(+)/H(+) antiporter-like protein</fullName>
    </submittedName>
</protein>
<keyword evidence="7" id="KW-0406">Ion transport</keyword>
<organism evidence="11 12">
    <name type="scientific">Corynebacterium vitaeruminis DSM 20294</name>
    <dbReference type="NCBI Taxonomy" id="1224164"/>
    <lineage>
        <taxon>Bacteria</taxon>
        <taxon>Bacillati</taxon>
        <taxon>Actinomycetota</taxon>
        <taxon>Actinomycetes</taxon>
        <taxon>Mycobacteriales</taxon>
        <taxon>Corynebacteriaceae</taxon>
        <taxon>Corynebacterium</taxon>
    </lineage>
</organism>
<evidence type="ECO:0000256" key="8">
    <source>
        <dbReference type="ARBA" id="ARBA00023136"/>
    </source>
</evidence>
<name>W5Y6U0_9CORY</name>
<evidence type="ECO:0000256" key="5">
    <source>
        <dbReference type="ARBA" id="ARBA00022692"/>
    </source>
</evidence>
<evidence type="ECO:0000313" key="11">
    <source>
        <dbReference type="EMBL" id="AHI22233.1"/>
    </source>
</evidence>
<dbReference type="PANTHER" id="PTHR43562:SF1">
    <property type="entry name" value="NA(+)_H(+) ANTIPORTER YJBQ-RELATED"/>
    <property type="match status" value="1"/>
</dbReference>
<dbReference type="Proteomes" id="UP000019222">
    <property type="component" value="Chromosome"/>
</dbReference>
<feature type="transmembrane region" description="Helical" evidence="9">
    <location>
        <begin position="352"/>
        <end position="371"/>
    </location>
</feature>
<feature type="transmembrane region" description="Helical" evidence="9">
    <location>
        <begin position="103"/>
        <end position="125"/>
    </location>
</feature>
<evidence type="ECO:0000256" key="1">
    <source>
        <dbReference type="ARBA" id="ARBA00004141"/>
    </source>
</evidence>
<dbReference type="AlphaFoldDB" id="W5Y6U0"/>
<dbReference type="RefSeq" id="WP_025252278.1">
    <property type="nucleotide sequence ID" value="NZ_CP004353.1"/>
</dbReference>
<evidence type="ECO:0000313" key="12">
    <source>
        <dbReference type="Proteomes" id="UP000019222"/>
    </source>
</evidence>
<keyword evidence="8 9" id="KW-0472">Membrane</keyword>
<evidence type="ECO:0000256" key="3">
    <source>
        <dbReference type="ARBA" id="ARBA00022448"/>
    </source>
</evidence>
<keyword evidence="6 9" id="KW-1133">Transmembrane helix</keyword>
<gene>
    <name evidence="11" type="ORF">B843_04220</name>
</gene>
<feature type="transmembrane region" description="Helical" evidence="9">
    <location>
        <begin position="313"/>
        <end position="332"/>
    </location>
</feature>
<evidence type="ECO:0000256" key="9">
    <source>
        <dbReference type="SAM" id="Phobius"/>
    </source>
</evidence>
<dbReference type="eggNOG" id="COG0475">
    <property type="taxonomic scope" value="Bacteria"/>
</dbReference>
<dbReference type="InterPro" id="IPR038770">
    <property type="entry name" value="Na+/solute_symporter_sf"/>
</dbReference>
<keyword evidence="5 9" id="KW-0812">Transmembrane</keyword>
<dbReference type="Gene3D" id="1.20.1530.20">
    <property type="match status" value="1"/>
</dbReference>
<dbReference type="STRING" id="1224164.B843_04220"/>
<evidence type="ECO:0000256" key="7">
    <source>
        <dbReference type="ARBA" id="ARBA00023065"/>
    </source>
</evidence>
<feature type="transmembrane region" description="Helical" evidence="9">
    <location>
        <begin position="131"/>
        <end position="150"/>
    </location>
</feature>
<comment type="similarity">
    <text evidence="2">Belongs to the monovalent cation:proton antiporter 2 (CPA2) transporter (TC 2.A.37) family.</text>
</comment>
<dbReference type="GO" id="GO:0015297">
    <property type="term" value="F:antiporter activity"/>
    <property type="evidence" value="ECO:0007669"/>
    <property type="project" value="UniProtKB-KW"/>
</dbReference>
<evidence type="ECO:0000256" key="2">
    <source>
        <dbReference type="ARBA" id="ARBA00005551"/>
    </source>
</evidence>
<feature type="domain" description="Cation/H+ exchanger transmembrane" evidence="10">
    <location>
        <begin position="30"/>
        <end position="398"/>
    </location>
</feature>
<evidence type="ECO:0000256" key="4">
    <source>
        <dbReference type="ARBA" id="ARBA00022449"/>
    </source>
</evidence>